<keyword evidence="1" id="KW-0812">Transmembrane</keyword>
<dbReference type="Proteomes" id="UP000176450">
    <property type="component" value="Unassembled WGS sequence"/>
</dbReference>
<dbReference type="InterPro" id="IPR043993">
    <property type="entry name" value="T4SS_pilin"/>
</dbReference>
<reference evidence="2 3" key="1">
    <citation type="journal article" date="2016" name="Nat. Commun.">
        <title>Thousands of microbial genomes shed light on interconnected biogeochemical processes in an aquifer system.</title>
        <authorList>
            <person name="Anantharaman K."/>
            <person name="Brown C.T."/>
            <person name="Hug L.A."/>
            <person name="Sharon I."/>
            <person name="Castelle C.J."/>
            <person name="Probst A.J."/>
            <person name="Thomas B.C."/>
            <person name="Singh A."/>
            <person name="Wilkins M.J."/>
            <person name="Karaoz U."/>
            <person name="Brodie E.L."/>
            <person name="Williams K.H."/>
            <person name="Hubbard S.S."/>
            <person name="Banfield J.F."/>
        </authorList>
    </citation>
    <scope>NUCLEOTIDE SEQUENCE [LARGE SCALE GENOMIC DNA]</scope>
</reference>
<name>A0A1F6AZQ6_9BACT</name>
<dbReference type="EMBL" id="MFJX01000056">
    <property type="protein sequence ID" value="OGG29787.1"/>
    <property type="molecule type" value="Genomic_DNA"/>
</dbReference>
<sequence>MKIIALDLGQIGGDKGLGPFGNIGQNSDTTAGLTGITNIISSVVGFMTIAAGVWFLFQLLFAGYEWMTAGGDTKRIGGSRDRIVHAFIGLVIVIAAWSLLAVVGQFFGYNILIDPGDVIKQLTIPRQ</sequence>
<organism evidence="2 3">
    <name type="scientific">Candidatus Gottesmanbacteria bacterium RIFCSPLOWO2_01_FULL_46_9</name>
    <dbReference type="NCBI Taxonomy" id="1798394"/>
    <lineage>
        <taxon>Bacteria</taxon>
        <taxon>Candidatus Gottesmaniibacteriota</taxon>
    </lineage>
</organism>
<keyword evidence="1" id="KW-0472">Membrane</keyword>
<protein>
    <submittedName>
        <fullName evidence="2">Uncharacterized protein</fullName>
    </submittedName>
</protein>
<proteinExistence type="predicted"/>
<accession>A0A1F6AZQ6</accession>
<dbReference type="AlphaFoldDB" id="A0A1F6AZQ6"/>
<evidence type="ECO:0000256" key="1">
    <source>
        <dbReference type="SAM" id="Phobius"/>
    </source>
</evidence>
<feature type="transmembrane region" description="Helical" evidence="1">
    <location>
        <begin position="83"/>
        <end position="107"/>
    </location>
</feature>
<feature type="transmembrane region" description="Helical" evidence="1">
    <location>
        <begin position="39"/>
        <end position="62"/>
    </location>
</feature>
<evidence type="ECO:0000313" key="3">
    <source>
        <dbReference type="Proteomes" id="UP000176450"/>
    </source>
</evidence>
<evidence type="ECO:0000313" key="2">
    <source>
        <dbReference type="EMBL" id="OGG29787.1"/>
    </source>
</evidence>
<keyword evidence="1" id="KW-1133">Transmembrane helix</keyword>
<dbReference type="Pfam" id="PF18895">
    <property type="entry name" value="T4SS_pilin"/>
    <property type="match status" value="1"/>
</dbReference>
<gene>
    <name evidence="2" type="ORF">A3A63_02445</name>
</gene>
<comment type="caution">
    <text evidence="2">The sequence shown here is derived from an EMBL/GenBank/DDBJ whole genome shotgun (WGS) entry which is preliminary data.</text>
</comment>